<keyword evidence="3 6" id="KW-0812">Transmembrane</keyword>
<feature type="transmembrane region" description="Helical" evidence="6">
    <location>
        <begin position="759"/>
        <end position="779"/>
    </location>
</feature>
<accession>H1DIV1</accession>
<reference evidence="9 10" key="1">
    <citation type="submission" date="2012-01" db="EMBL/GenBank/DDBJ databases">
        <title>The Genome Sequence of Odoribacter laneus YIT 12061.</title>
        <authorList>
            <consortium name="The Broad Institute Genome Sequencing Platform"/>
            <person name="Earl A."/>
            <person name="Ward D."/>
            <person name="Feldgarden M."/>
            <person name="Gevers D."/>
            <person name="Morotomi M."/>
            <person name="Young S.K."/>
            <person name="Zeng Q."/>
            <person name="Gargeya S."/>
            <person name="Fitzgerald M."/>
            <person name="Haas B."/>
            <person name="Abouelleil A."/>
            <person name="Alvarado L."/>
            <person name="Arachchi H.M."/>
            <person name="Berlin A."/>
            <person name="Chapman S.B."/>
            <person name="Gearin G."/>
            <person name="Goldberg J."/>
            <person name="Griggs A."/>
            <person name="Gujja S."/>
            <person name="Hansen M."/>
            <person name="Heiman D."/>
            <person name="Howarth C."/>
            <person name="Larimer J."/>
            <person name="Lui A."/>
            <person name="MacDonald P.J.P."/>
            <person name="McCowen C."/>
            <person name="Montmayeur A."/>
            <person name="Murphy C."/>
            <person name="Neiman D."/>
            <person name="Pearson M."/>
            <person name="Priest M."/>
            <person name="Roberts A."/>
            <person name="Saif S."/>
            <person name="Shea T."/>
            <person name="Sisk P."/>
            <person name="Stolte C."/>
            <person name="Sykes S."/>
            <person name="Wortman J."/>
            <person name="Nusbaum C."/>
            <person name="Birren B."/>
        </authorList>
    </citation>
    <scope>NUCLEOTIDE SEQUENCE [LARGE SCALE GENOMIC DNA]</scope>
    <source>
        <strain evidence="9 10">YIT 12061</strain>
    </source>
</reference>
<dbReference type="RefSeq" id="WP_009137476.1">
    <property type="nucleotide sequence ID" value="NZ_JH594596.1"/>
</dbReference>
<dbReference type="GeneID" id="98069874"/>
<evidence type="ECO:0000256" key="1">
    <source>
        <dbReference type="ARBA" id="ARBA00004651"/>
    </source>
</evidence>
<organism evidence="9 10">
    <name type="scientific">Odoribacter laneus YIT 12061</name>
    <dbReference type="NCBI Taxonomy" id="742817"/>
    <lineage>
        <taxon>Bacteria</taxon>
        <taxon>Pseudomonadati</taxon>
        <taxon>Bacteroidota</taxon>
        <taxon>Bacteroidia</taxon>
        <taxon>Bacteroidales</taxon>
        <taxon>Odoribacteraceae</taxon>
        <taxon>Odoribacter</taxon>
    </lineage>
</organism>
<dbReference type="PANTHER" id="PTHR30572">
    <property type="entry name" value="MEMBRANE COMPONENT OF TRANSPORTER-RELATED"/>
    <property type="match status" value="1"/>
</dbReference>
<evidence type="ECO:0000313" key="9">
    <source>
        <dbReference type="EMBL" id="EHP46713.1"/>
    </source>
</evidence>
<dbReference type="InterPro" id="IPR050250">
    <property type="entry name" value="Macrolide_Exporter_MacB"/>
</dbReference>
<evidence type="ECO:0000256" key="3">
    <source>
        <dbReference type="ARBA" id="ARBA00022692"/>
    </source>
</evidence>
<dbReference type="EMBL" id="ADMC01000025">
    <property type="protein sequence ID" value="EHP46713.1"/>
    <property type="molecule type" value="Genomic_DNA"/>
</dbReference>
<dbReference type="GO" id="GO:0005886">
    <property type="term" value="C:plasma membrane"/>
    <property type="evidence" value="ECO:0007669"/>
    <property type="project" value="UniProtKB-SubCell"/>
</dbReference>
<dbReference type="PATRIC" id="fig|742817.3.peg.2496"/>
<feature type="domain" description="MacB-like periplasmic core" evidence="8">
    <location>
        <begin position="20"/>
        <end position="226"/>
    </location>
</feature>
<feature type="transmembrane region" description="Helical" evidence="6">
    <location>
        <begin position="21"/>
        <end position="41"/>
    </location>
</feature>
<name>H1DIV1_9BACT</name>
<proteinExistence type="predicted"/>
<comment type="caution">
    <text evidence="9">The sequence shown here is derived from an EMBL/GenBank/DDBJ whole genome shotgun (WGS) entry which is preliminary data.</text>
</comment>
<feature type="transmembrane region" description="Helical" evidence="6">
    <location>
        <begin position="278"/>
        <end position="300"/>
    </location>
</feature>
<dbReference type="Proteomes" id="UP000004892">
    <property type="component" value="Unassembled WGS sequence"/>
</dbReference>
<dbReference type="HOGENOM" id="CLU_008713_1_0_10"/>
<dbReference type="AlphaFoldDB" id="H1DIV1"/>
<evidence type="ECO:0000313" key="10">
    <source>
        <dbReference type="Proteomes" id="UP000004892"/>
    </source>
</evidence>
<evidence type="ECO:0000256" key="5">
    <source>
        <dbReference type="ARBA" id="ARBA00023136"/>
    </source>
</evidence>
<sequence length="796" mass="90270">MRGTGLKLFIRNFSRNKLYSLVVVLGFATALTFVILLSVYVRQELAVDSFQENKDRIYRVINEKDYGYSGPMASILQQQFPEIECYSLFMLNKEGITPVSPTEKVRYTYAYVHPTFFKMFTFPLIEGSPEEVMQEKYSMVITQSLARKLFGNESPLGKEIKIAGIAVPVTGVMKDIPENTHFQHFDAAVNIAGLSDYWGWKNGDILEQMGIATFSLYLMAKPGTDLKVREKDMLESFQKNVSQYQREDAPQKVVIEPLEQIYFSAYGGGWGKHNSKSLVLVMAAIVTVVLLLAIINYINLSIAQGGMRAKEISVKKLLGSSRRMLFSQFINESLLLSCIAFLIACGFSVLLEPVFNQLMDTHIEVASAFSPWMLFYALLLIGMVGFISGVVPAWVITRFNAMAVMKGVFRKRTKGIYSKVLISFQFTVAIVLTICTIVLVKQTHFLQHFDMGFNRDHIARFSYVLDAGKKETLRNEVMKLAGVKEVVFACGDPIDGGNNYTFDCEGRRLSFQTFKVDTSFFRVFGLKTVPTGNTNQEGGEYTEFTYSNGKSSRTVLKYQSAWLNEEAVRQLGLGKLPLEFKINDRLQSVCGIVGDFHIRDLTQQLEPLMIYPMQAQETPWSMLVQLQGNDQYVTFHEIETVYKKLSEGVPFEAGFLNDTIAHWYDRVDRISSMIGNLCLLAILLSAMGILAMATYFIQQRIKEIGIRRVNGATVQEILQMLMNNFIKWIVLAFFIACPVGYYVMNRWLSDFIYRTSLDWWIFATSGMIAFLIAGLMICWQSWKAATANPVDTLKTE</sequence>
<feature type="transmembrane region" description="Helical" evidence="6">
    <location>
        <begin position="371"/>
        <end position="395"/>
    </location>
</feature>
<keyword evidence="10" id="KW-1185">Reference proteome</keyword>
<evidence type="ECO:0008006" key="11">
    <source>
        <dbReference type="Google" id="ProtNLM"/>
    </source>
</evidence>
<dbReference type="InterPro" id="IPR025857">
    <property type="entry name" value="MacB_PCD"/>
</dbReference>
<dbReference type="GO" id="GO:0022857">
    <property type="term" value="F:transmembrane transporter activity"/>
    <property type="evidence" value="ECO:0007669"/>
    <property type="project" value="TreeGrafter"/>
</dbReference>
<feature type="domain" description="ABC3 transporter permease C-terminal" evidence="7">
    <location>
        <begin position="679"/>
        <end position="789"/>
    </location>
</feature>
<evidence type="ECO:0000259" key="7">
    <source>
        <dbReference type="Pfam" id="PF02687"/>
    </source>
</evidence>
<dbReference type="eggNOG" id="COG0577">
    <property type="taxonomic scope" value="Bacteria"/>
</dbReference>
<feature type="transmembrane region" description="Helical" evidence="6">
    <location>
        <begin position="416"/>
        <end position="440"/>
    </location>
</feature>
<comment type="subcellular location">
    <subcellularLocation>
        <location evidence="1">Cell membrane</location>
        <topology evidence="1">Multi-pass membrane protein</topology>
    </subcellularLocation>
</comment>
<dbReference type="Pfam" id="PF12704">
    <property type="entry name" value="MacB_PCD"/>
    <property type="match status" value="1"/>
</dbReference>
<dbReference type="PANTHER" id="PTHR30572:SF18">
    <property type="entry name" value="ABC-TYPE MACROLIDE FAMILY EXPORT SYSTEM PERMEASE COMPONENT 2"/>
    <property type="match status" value="1"/>
</dbReference>
<evidence type="ECO:0000259" key="8">
    <source>
        <dbReference type="Pfam" id="PF12704"/>
    </source>
</evidence>
<feature type="transmembrane region" description="Helical" evidence="6">
    <location>
        <begin position="673"/>
        <end position="697"/>
    </location>
</feature>
<evidence type="ECO:0000256" key="4">
    <source>
        <dbReference type="ARBA" id="ARBA00022989"/>
    </source>
</evidence>
<keyword evidence="2" id="KW-1003">Cell membrane</keyword>
<keyword evidence="4 6" id="KW-1133">Transmembrane helix</keyword>
<evidence type="ECO:0000256" key="2">
    <source>
        <dbReference type="ARBA" id="ARBA00022475"/>
    </source>
</evidence>
<protein>
    <recommendedName>
        <fullName evidence="11">ABC3 transporter permease protein domain-containing protein</fullName>
    </recommendedName>
</protein>
<dbReference type="STRING" id="742817.HMPREF9449_02330"/>
<dbReference type="Pfam" id="PF02687">
    <property type="entry name" value="FtsX"/>
    <property type="match status" value="2"/>
</dbReference>
<evidence type="ECO:0000256" key="6">
    <source>
        <dbReference type="SAM" id="Phobius"/>
    </source>
</evidence>
<feature type="transmembrane region" description="Helical" evidence="6">
    <location>
        <begin position="725"/>
        <end position="744"/>
    </location>
</feature>
<dbReference type="InterPro" id="IPR003838">
    <property type="entry name" value="ABC3_permease_C"/>
</dbReference>
<gene>
    <name evidence="9" type="ORF">HMPREF9449_02330</name>
</gene>
<feature type="transmembrane region" description="Helical" evidence="6">
    <location>
        <begin position="329"/>
        <end position="351"/>
    </location>
</feature>
<keyword evidence="5 6" id="KW-0472">Membrane</keyword>
<feature type="domain" description="ABC3 transporter permease C-terminal" evidence="7">
    <location>
        <begin position="284"/>
        <end position="400"/>
    </location>
</feature>